<feature type="domain" description="Peptidase M16 N-terminal" evidence="3">
    <location>
        <begin position="170"/>
        <end position="266"/>
    </location>
</feature>
<accession>P74305</accession>
<proteinExistence type="inferred from homology"/>
<dbReference type="IntAct" id="P74305">
    <property type="interactions" value="5"/>
</dbReference>
<dbReference type="InParanoid" id="P74305"/>
<keyword evidence="5" id="KW-0645">Protease</keyword>
<dbReference type="GO" id="GO:0004222">
    <property type="term" value="F:metalloendopeptidase activity"/>
    <property type="evidence" value="ECO:0007669"/>
    <property type="project" value="InterPro"/>
</dbReference>
<protein>
    <submittedName>
        <fullName evidence="5">Protease</fullName>
    </submittedName>
</protein>
<dbReference type="PANTHER" id="PTHR11851:SF49">
    <property type="entry name" value="MITOCHONDRIAL-PROCESSING PEPTIDASE SUBUNIT ALPHA"/>
    <property type="match status" value="1"/>
</dbReference>
<dbReference type="PANTHER" id="PTHR11851">
    <property type="entry name" value="METALLOPROTEASE"/>
    <property type="match status" value="1"/>
</dbReference>
<dbReference type="PROSITE" id="PS00143">
    <property type="entry name" value="INSULINASE"/>
    <property type="match status" value="1"/>
</dbReference>
<keyword evidence="6" id="KW-1185">Reference proteome</keyword>
<dbReference type="Pfam" id="PF05193">
    <property type="entry name" value="Peptidase_M16_C"/>
    <property type="match status" value="1"/>
</dbReference>
<sequence>MPLLVFRSLSRCLLVTALILVLHGPGLWSHPAIAADLAPTNNRNSQTLTPYLNRAIQRITEFQLDNGLKFIVMENNEAPVVSFYTYFDVGGVDEPVGKTGVAHFLEHMAFKGTERIGTKDFTQEQQLLDQLDQVFAQITTARAKGDKTGEQKLQEQFKQIQQQAQDLIKQNEFGQIIQMAGGVGLNAATSADATFYFYSLPSNKLELWMSLESERFLEPVFREFYQEQEVILEERRMRTENNPVGQMVEEFLDTAFTKHPYRRPVIGYDEDIRNLSRQDVTDFYEKYYIPGNMTIAVVGDVKVDQVKSLAQKYFGRFPQRPPTPQVTVVEPPQTQQKEINLTLPSQPWYFEGYHSPAFDDPDSAVFDVMTTILSSGRTSRLYQSLVEEKQLALMAQGFNGFPADKFPNLLMFYAQSAPGRSLDDLSEALHGEIERLKMEPVTPEELERAQNLLQTSALQSLNSNMGMAQLLVKYNVRTGDWRNLFARLEAIAAVTPEDIQRVAQETFRPENSTIGRILPESNRQ</sequence>
<dbReference type="PhylomeDB" id="P74305"/>
<feature type="domain" description="Peptidase M16 N-terminal" evidence="3">
    <location>
        <begin position="71"/>
        <end position="123"/>
    </location>
</feature>
<keyword evidence="5" id="KW-0378">Hydrolase</keyword>
<dbReference type="InterPro" id="IPR007863">
    <property type="entry name" value="Peptidase_M16_C"/>
</dbReference>
<dbReference type="KEGG" id="syn:sll0915"/>
<evidence type="ECO:0000256" key="2">
    <source>
        <dbReference type="RuleBase" id="RU004447"/>
    </source>
</evidence>
<dbReference type="InterPro" id="IPR011765">
    <property type="entry name" value="Pept_M16_N"/>
</dbReference>
<feature type="domain" description="Peptidase M16 C-terminal" evidence="4">
    <location>
        <begin position="274"/>
        <end position="453"/>
    </location>
</feature>
<comment type="similarity">
    <text evidence="1 2">Belongs to the peptidase M16 family.</text>
</comment>
<reference evidence="5 6" key="2">
    <citation type="journal article" date="1996" name="DNA Res.">
        <title>Sequence analysis of the genome of the unicellular cyanobacterium Synechocystis sp. strain PCC6803. II. Sequence determination of the entire genome and assignment of potential protein-coding regions.</title>
        <authorList>
            <person name="Kaneko T."/>
            <person name="Sato S."/>
            <person name="Kotani H."/>
            <person name="Tanaka A."/>
            <person name="Asamizu E."/>
            <person name="Nakamura Y."/>
            <person name="Miyajima N."/>
            <person name="Hirosawa M."/>
            <person name="Sugiura M."/>
            <person name="Sasamoto S."/>
            <person name="Kimura T."/>
            <person name="Hosouchi T."/>
            <person name="Matsuno A."/>
            <person name="Muraki A."/>
            <person name="Nakazaki N."/>
            <person name="Naruo K."/>
            <person name="Okumura S."/>
            <person name="Shimpo S."/>
            <person name="Takeuchi C."/>
            <person name="Wada T."/>
            <person name="Watanabe A."/>
            <person name="Yamada M."/>
            <person name="Yasuda M."/>
            <person name="Tabata S."/>
        </authorList>
    </citation>
    <scope>NUCLEOTIDE SEQUENCE [LARGE SCALE GENOMIC DNA]</scope>
    <source>
        <strain evidence="6">ATCC 27184 / PCC 6803 / Kazusa</strain>
    </source>
</reference>
<dbReference type="InterPro" id="IPR001431">
    <property type="entry name" value="Pept_M16_Zn_BS"/>
</dbReference>
<organism evidence="5 6">
    <name type="scientific">Synechocystis sp. (strain ATCC 27184 / PCC 6803 / Kazusa)</name>
    <dbReference type="NCBI Taxonomy" id="1111708"/>
    <lineage>
        <taxon>Bacteria</taxon>
        <taxon>Bacillati</taxon>
        <taxon>Cyanobacteriota</taxon>
        <taxon>Cyanophyceae</taxon>
        <taxon>Synechococcales</taxon>
        <taxon>Merismopediaceae</taxon>
        <taxon>Synechocystis</taxon>
    </lineage>
</organism>
<name>P74305_SYNY3</name>
<evidence type="ECO:0000256" key="1">
    <source>
        <dbReference type="ARBA" id="ARBA00007261"/>
    </source>
</evidence>
<dbReference type="AlphaFoldDB" id="P74305"/>
<dbReference type="Gene3D" id="3.30.830.10">
    <property type="entry name" value="Metalloenzyme, LuxS/M16 peptidase-like"/>
    <property type="match status" value="2"/>
</dbReference>
<dbReference type="GO" id="GO:0030288">
    <property type="term" value="C:outer membrane-bounded periplasmic space"/>
    <property type="evidence" value="ECO:0007005"/>
    <property type="project" value="UniProtKB"/>
</dbReference>
<dbReference type="eggNOG" id="COG0612">
    <property type="taxonomic scope" value="Bacteria"/>
</dbReference>
<dbReference type="GO" id="GO:0046872">
    <property type="term" value="F:metal ion binding"/>
    <property type="evidence" value="ECO:0007669"/>
    <property type="project" value="InterPro"/>
</dbReference>
<dbReference type="EMBL" id="BA000022">
    <property type="protein sequence ID" value="BAA18399.1"/>
    <property type="molecule type" value="Genomic_DNA"/>
</dbReference>
<dbReference type="Proteomes" id="UP000001425">
    <property type="component" value="Chromosome"/>
</dbReference>
<reference evidence="5 6" key="1">
    <citation type="journal article" date="1995" name="DNA Res.">
        <title>Sequence analysis of the genome of the unicellular cyanobacterium Synechocystis sp. strain PCC6803. I. Sequence features in the 1 Mb region from map positions 64% to 92% of the genome.</title>
        <authorList>
            <person name="Kaneko T."/>
            <person name="Tanaka A."/>
            <person name="Sato S."/>
            <person name="Kotani H."/>
            <person name="Sazuka T."/>
            <person name="Miyajima N."/>
            <person name="Sugiura M."/>
            <person name="Tabata S."/>
        </authorList>
    </citation>
    <scope>NUCLEOTIDE SEQUENCE [LARGE SCALE GENOMIC DNA]</scope>
    <source>
        <strain evidence="6">ATCC 27184 / PCC 6803 / Kazusa</strain>
    </source>
</reference>
<dbReference type="STRING" id="1148.gene:10499275"/>
<evidence type="ECO:0000313" key="5">
    <source>
        <dbReference type="EMBL" id="BAA18399.1"/>
    </source>
</evidence>
<dbReference type="InterPro" id="IPR050361">
    <property type="entry name" value="MPP/UQCRC_Complex"/>
</dbReference>
<dbReference type="Pfam" id="PF00675">
    <property type="entry name" value="Peptidase_M16"/>
    <property type="match status" value="2"/>
</dbReference>
<dbReference type="EnsemblBacteria" id="BAA18399">
    <property type="protein sequence ID" value="BAA18399"/>
    <property type="gene ID" value="BAA18399"/>
</dbReference>
<evidence type="ECO:0000259" key="3">
    <source>
        <dbReference type="Pfam" id="PF00675"/>
    </source>
</evidence>
<dbReference type="PIR" id="S76140">
    <property type="entry name" value="S76140"/>
</dbReference>
<gene>
    <name evidence="5" type="primary">pqqE</name>
</gene>
<dbReference type="SUPFAM" id="SSF63411">
    <property type="entry name" value="LuxS/MPP-like metallohydrolase"/>
    <property type="match status" value="2"/>
</dbReference>
<evidence type="ECO:0000259" key="4">
    <source>
        <dbReference type="Pfam" id="PF05193"/>
    </source>
</evidence>
<evidence type="ECO:0000313" key="6">
    <source>
        <dbReference type="Proteomes" id="UP000001425"/>
    </source>
</evidence>
<dbReference type="InterPro" id="IPR011249">
    <property type="entry name" value="Metalloenz_LuxS/M16"/>
</dbReference>
<dbReference type="PaxDb" id="1148-1653486"/>
<dbReference type="GO" id="GO:0006508">
    <property type="term" value="P:proteolysis"/>
    <property type="evidence" value="ECO:0007669"/>
    <property type="project" value="UniProtKB-KW"/>
</dbReference>